<accession>A0A6M3LH11</accession>
<reference evidence="1" key="1">
    <citation type="submission" date="2020-03" db="EMBL/GenBank/DDBJ databases">
        <title>The deep terrestrial virosphere.</title>
        <authorList>
            <person name="Holmfeldt K."/>
            <person name="Nilsson E."/>
            <person name="Simone D."/>
            <person name="Lopez-Fernandez M."/>
            <person name="Wu X."/>
            <person name="de Brujin I."/>
            <person name="Lundin D."/>
            <person name="Andersson A."/>
            <person name="Bertilsson S."/>
            <person name="Dopson M."/>
        </authorList>
    </citation>
    <scope>NUCLEOTIDE SEQUENCE</scope>
    <source>
        <strain evidence="1">MM415B04736</strain>
    </source>
</reference>
<protein>
    <submittedName>
        <fullName evidence="1">Uncharacterized protein</fullName>
    </submittedName>
</protein>
<gene>
    <name evidence="1" type="ORF">MM415B04736_0013</name>
</gene>
<dbReference type="EMBL" id="MT143056">
    <property type="protein sequence ID" value="QJA92315.1"/>
    <property type="molecule type" value="Genomic_DNA"/>
</dbReference>
<proteinExistence type="predicted"/>
<name>A0A6M3LH11_9ZZZZ</name>
<sequence length="84" mass="9272">MSLVEQAKLTDEELEAFDLRDAVDDMYGVRGEELRGIADAQLAKALWAVVGWLQISRHKMVRWEGGNLGAMVEMAGIEKPKGVA</sequence>
<evidence type="ECO:0000313" key="1">
    <source>
        <dbReference type="EMBL" id="QJA92315.1"/>
    </source>
</evidence>
<organism evidence="1">
    <name type="scientific">viral metagenome</name>
    <dbReference type="NCBI Taxonomy" id="1070528"/>
    <lineage>
        <taxon>unclassified sequences</taxon>
        <taxon>metagenomes</taxon>
        <taxon>organismal metagenomes</taxon>
    </lineage>
</organism>
<dbReference type="AlphaFoldDB" id="A0A6M3LH11"/>